<name>A0A1Y2EEQ3_9PEZI</name>
<dbReference type="EMBL" id="MCFJ01000002">
    <property type="protein sequence ID" value="ORY70052.1"/>
    <property type="molecule type" value="Genomic_DNA"/>
</dbReference>
<feature type="region of interest" description="Disordered" evidence="2">
    <location>
        <begin position="193"/>
        <end position="239"/>
    </location>
</feature>
<evidence type="ECO:0000256" key="1">
    <source>
        <dbReference type="ARBA" id="ARBA00009143"/>
    </source>
</evidence>
<dbReference type="GeneID" id="63777957"/>
<comment type="caution">
    <text evidence="3">The sequence shown here is derived from an EMBL/GenBank/DDBJ whole genome shotgun (WGS) entry which is preliminary data.</text>
</comment>
<dbReference type="AlphaFoldDB" id="A0A1Y2EEQ3"/>
<evidence type="ECO:0000256" key="2">
    <source>
        <dbReference type="SAM" id="MobiDB-lite"/>
    </source>
</evidence>
<dbReference type="RefSeq" id="XP_040720002.1">
    <property type="nucleotide sequence ID" value="XM_040861745.1"/>
</dbReference>
<feature type="compositionally biased region" description="Basic and acidic residues" evidence="2">
    <location>
        <begin position="214"/>
        <end position="227"/>
    </location>
</feature>
<dbReference type="PANTHER" id="PTHR13082:SF0">
    <property type="entry name" value="HISTONE DEACETYLASE COMPLEX SUBUNIT SAP18"/>
    <property type="match status" value="1"/>
</dbReference>
<feature type="compositionally biased region" description="Gly residues" evidence="2">
    <location>
        <begin position="203"/>
        <end position="213"/>
    </location>
</feature>
<dbReference type="OrthoDB" id="440566at2759"/>
<reference evidence="3 4" key="1">
    <citation type="submission" date="2016-07" db="EMBL/GenBank/DDBJ databases">
        <title>Pervasive Adenine N6-methylation of Active Genes in Fungi.</title>
        <authorList>
            <consortium name="DOE Joint Genome Institute"/>
            <person name="Mondo S.J."/>
            <person name="Dannebaum R.O."/>
            <person name="Kuo R.C."/>
            <person name="Labutti K."/>
            <person name="Haridas S."/>
            <person name="Kuo A."/>
            <person name="Salamov A."/>
            <person name="Ahrendt S.R."/>
            <person name="Lipzen A."/>
            <person name="Sullivan W."/>
            <person name="Andreopoulos W.B."/>
            <person name="Clum A."/>
            <person name="Lindquist E."/>
            <person name="Daum C."/>
            <person name="Ramamoorthy G.K."/>
            <person name="Gryganskyi A."/>
            <person name="Culley D."/>
            <person name="Magnuson J.K."/>
            <person name="James T.Y."/>
            <person name="O'Malley M.A."/>
            <person name="Stajich J.E."/>
            <person name="Spatafora J.W."/>
            <person name="Visel A."/>
            <person name="Grigoriev I.V."/>
        </authorList>
    </citation>
    <scope>NUCLEOTIDE SEQUENCE [LARGE SCALE GENOMIC DNA]</scope>
    <source>
        <strain evidence="3 4">CBS 129021</strain>
    </source>
</reference>
<dbReference type="Pfam" id="PF06487">
    <property type="entry name" value="SAP18"/>
    <property type="match status" value="1"/>
</dbReference>
<accession>A0A1Y2EEQ3</accession>
<dbReference type="Proteomes" id="UP000193689">
    <property type="component" value="Unassembled WGS sequence"/>
</dbReference>
<dbReference type="InParanoid" id="A0A1Y2EEQ3"/>
<dbReference type="PANTHER" id="PTHR13082">
    <property type="entry name" value="SAP18"/>
    <property type="match status" value="1"/>
</dbReference>
<dbReference type="InterPro" id="IPR010516">
    <property type="entry name" value="SAP18"/>
</dbReference>
<dbReference type="InterPro" id="IPR042534">
    <property type="entry name" value="SAP18_sf"/>
</dbReference>
<comment type="similarity">
    <text evidence="1">Belongs to the SAP18 family.</text>
</comment>
<sequence length="239" mass="25608">MDRHATPPFSLRLVYRTGAFHRPDEFTDIALPPHITIHTWSDCTLTELSHHLAAASPPLLPEPAIGTRLAFRLIFPDTRNASQIPRYLVKDLGSVVLGDGGPGLDPSDVAAEKQLEGADAAKTLSDARFVVGDFVSVAILPPLSDGSVAPATSARMGRGVGAGEARAIVGVSPIVASARDRDRDREMDTQIGFGMRTGRGRGRGGIDGFGRGRGFPEGEWRRGERLPDAPIRARGRGRF</sequence>
<organism evidence="3 4">
    <name type="scientific">Pseudomassariella vexata</name>
    <dbReference type="NCBI Taxonomy" id="1141098"/>
    <lineage>
        <taxon>Eukaryota</taxon>
        <taxon>Fungi</taxon>
        <taxon>Dikarya</taxon>
        <taxon>Ascomycota</taxon>
        <taxon>Pezizomycotina</taxon>
        <taxon>Sordariomycetes</taxon>
        <taxon>Xylariomycetidae</taxon>
        <taxon>Amphisphaeriales</taxon>
        <taxon>Pseudomassariaceae</taxon>
        <taxon>Pseudomassariella</taxon>
    </lineage>
</organism>
<dbReference type="STRING" id="1141098.A0A1Y2EEQ3"/>
<protein>
    <submittedName>
        <fullName evidence="3">Sin3 associated polypeptide p18-domain-containing protein</fullName>
    </submittedName>
</protein>
<keyword evidence="4" id="KW-1185">Reference proteome</keyword>
<dbReference type="GO" id="GO:0005634">
    <property type="term" value="C:nucleus"/>
    <property type="evidence" value="ECO:0007669"/>
    <property type="project" value="TreeGrafter"/>
</dbReference>
<dbReference type="Gene3D" id="3.10.20.550">
    <property type="entry name" value="ASAP complex, SAP18 subunit"/>
    <property type="match status" value="1"/>
</dbReference>
<proteinExistence type="inferred from homology"/>
<evidence type="ECO:0000313" key="3">
    <source>
        <dbReference type="EMBL" id="ORY70052.1"/>
    </source>
</evidence>
<evidence type="ECO:0000313" key="4">
    <source>
        <dbReference type="Proteomes" id="UP000193689"/>
    </source>
</evidence>
<gene>
    <name evidence="3" type="ORF">BCR38DRAFT_454938</name>
</gene>